<evidence type="ECO:0000313" key="5">
    <source>
        <dbReference type="Proteomes" id="UP000504606"/>
    </source>
</evidence>
<evidence type="ECO:0000313" key="6">
    <source>
        <dbReference type="RefSeq" id="XP_052133412.1"/>
    </source>
</evidence>
<reference evidence="6" key="1">
    <citation type="submission" date="2025-08" db="UniProtKB">
        <authorList>
            <consortium name="RefSeq"/>
        </authorList>
    </citation>
    <scope>IDENTIFICATION</scope>
    <source>
        <tissue evidence="6">Whole organism</tissue>
    </source>
</reference>
<dbReference type="PANTHER" id="PTHR10380:SF173">
    <property type="entry name" value="CUTICULAR PROTEIN 47EF, ISOFORM C-RELATED"/>
    <property type="match status" value="1"/>
</dbReference>
<proteinExistence type="predicted"/>
<dbReference type="KEGG" id="foc:127752347"/>
<evidence type="ECO:0000256" key="3">
    <source>
        <dbReference type="SAM" id="MobiDB-lite"/>
    </source>
</evidence>
<keyword evidence="5" id="KW-1185">Reference proteome</keyword>
<feature type="signal peptide" evidence="4">
    <location>
        <begin position="1"/>
        <end position="18"/>
    </location>
</feature>
<dbReference type="Pfam" id="PF00379">
    <property type="entry name" value="Chitin_bind_4"/>
    <property type="match status" value="1"/>
</dbReference>
<protein>
    <submittedName>
        <fullName evidence="6">Larval cuticle protein 1-like</fullName>
    </submittedName>
</protein>
<keyword evidence="1 2" id="KW-0193">Cuticle</keyword>
<sequence>MNAPVLVVVLALAALAAARPQSQFQQQPQQFQQQPQQFQQARQVEQFQRPTPVPIISRQETRDDHGQFALAIVSADGIARTDSGALVKIKDGENKDDYYLRREGSYKYTSPEGTPVEVHYIADENGFQIVNPQ</sequence>
<dbReference type="GeneID" id="127752347"/>
<dbReference type="Proteomes" id="UP000504606">
    <property type="component" value="Unplaced"/>
</dbReference>
<dbReference type="OrthoDB" id="6368834at2759"/>
<evidence type="ECO:0000256" key="1">
    <source>
        <dbReference type="ARBA" id="ARBA00022460"/>
    </source>
</evidence>
<dbReference type="GO" id="GO:0008010">
    <property type="term" value="F:structural constituent of chitin-based larval cuticle"/>
    <property type="evidence" value="ECO:0007669"/>
    <property type="project" value="TreeGrafter"/>
</dbReference>
<dbReference type="GO" id="GO:0062129">
    <property type="term" value="C:chitin-based extracellular matrix"/>
    <property type="evidence" value="ECO:0007669"/>
    <property type="project" value="TreeGrafter"/>
</dbReference>
<dbReference type="RefSeq" id="XP_052133412.1">
    <property type="nucleotide sequence ID" value="XM_052277452.1"/>
</dbReference>
<organism evidence="5 6">
    <name type="scientific">Frankliniella occidentalis</name>
    <name type="common">Western flower thrips</name>
    <name type="synonym">Euthrips occidentalis</name>
    <dbReference type="NCBI Taxonomy" id="133901"/>
    <lineage>
        <taxon>Eukaryota</taxon>
        <taxon>Metazoa</taxon>
        <taxon>Ecdysozoa</taxon>
        <taxon>Arthropoda</taxon>
        <taxon>Hexapoda</taxon>
        <taxon>Insecta</taxon>
        <taxon>Pterygota</taxon>
        <taxon>Neoptera</taxon>
        <taxon>Paraneoptera</taxon>
        <taxon>Thysanoptera</taxon>
        <taxon>Terebrantia</taxon>
        <taxon>Thripoidea</taxon>
        <taxon>Thripidae</taxon>
        <taxon>Frankliniella</taxon>
    </lineage>
</organism>
<name>A0A9C6XDK9_FRAOC</name>
<evidence type="ECO:0000256" key="4">
    <source>
        <dbReference type="SAM" id="SignalP"/>
    </source>
</evidence>
<accession>A0A9C6XDK9</accession>
<feature type="chain" id="PRO_5039278076" evidence="4">
    <location>
        <begin position="19"/>
        <end position="133"/>
    </location>
</feature>
<dbReference type="PROSITE" id="PS51155">
    <property type="entry name" value="CHIT_BIND_RR_2"/>
    <property type="match status" value="1"/>
</dbReference>
<dbReference type="PANTHER" id="PTHR10380">
    <property type="entry name" value="CUTICLE PROTEIN"/>
    <property type="match status" value="1"/>
</dbReference>
<keyword evidence="4" id="KW-0732">Signal</keyword>
<gene>
    <name evidence="6" type="primary">LOC127752347</name>
</gene>
<dbReference type="AlphaFoldDB" id="A0A9C6XDK9"/>
<feature type="region of interest" description="Disordered" evidence="3">
    <location>
        <begin position="25"/>
        <end position="44"/>
    </location>
</feature>
<dbReference type="InterPro" id="IPR000618">
    <property type="entry name" value="Insect_cuticle"/>
</dbReference>
<evidence type="ECO:0000256" key="2">
    <source>
        <dbReference type="PROSITE-ProRule" id="PRU00497"/>
    </source>
</evidence>
<dbReference type="InterPro" id="IPR050468">
    <property type="entry name" value="Cuticle_Struct_Prot"/>
</dbReference>